<dbReference type="Proteomes" id="UP000006671">
    <property type="component" value="Unassembled WGS sequence"/>
</dbReference>
<dbReference type="KEGG" id="ngr:NAEGRDRAFT_58644"/>
<dbReference type="InterPro" id="IPR001849">
    <property type="entry name" value="PH_domain"/>
</dbReference>
<feature type="compositionally biased region" description="Acidic residues" evidence="1">
    <location>
        <begin position="189"/>
        <end position="214"/>
    </location>
</feature>
<evidence type="ECO:0000313" key="4">
    <source>
        <dbReference type="Proteomes" id="UP000006671"/>
    </source>
</evidence>
<keyword evidence="4" id="KW-1185">Reference proteome</keyword>
<dbReference type="Gene3D" id="2.30.29.30">
    <property type="entry name" value="Pleckstrin-homology domain (PH domain)/Phosphotyrosine-binding domain (PTB)"/>
    <property type="match status" value="1"/>
</dbReference>
<dbReference type="InterPro" id="IPR011993">
    <property type="entry name" value="PH-like_dom_sf"/>
</dbReference>
<feature type="region of interest" description="Disordered" evidence="1">
    <location>
        <begin position="242"/>
        <end position="445"/>
    </location>
</feature>
<dbReference type="Pfam" id="PF00169">
    <property type="entry name" value="PH"/>
    <property type="match status" value="1"/>
</dbReference>
<dbReference type="OrthoDB" id="10391157at2759"/>
<dbReference type="VEuPathDB" id="AmoebaDB:NAEGRDRAFT_58644"/>
<feature type="domain" description="PH" evidence="2">
    <location>
        <begin position="15"/>
        <end position="116"/>
    </location>
</feature>
<feature type="compositionally biased region" description="Acidic residues" evidence="1">
    <location>
        <begin position="433"/>
        <end position="445"/>
    </location>
</feature>
<feature type="compositionally biased region" description="Basic and acidic residues" evidence="1">
    <location>
        <begin position="167"/>
        <end position="188"/>
    </location>
</feature>
<dbReference type="EMBL" id="GG738881">
    <property type="protein sequence ID" value="EFC42245.1"/>
    <property type="molecule type" value="Genomic_DNA"/>
</dbReference>
<dbReference type="SUPFAM" id="SSF48371">
    <property type="entry name" value="ARM repeat"/>
    <property type="match status" value="1"/>
</dbReference>
<dbReference type="InterPro" id="IPR016024">
    <property type="entry name" value="ARM-type_fold"/>
</dbReference>
<dbReference type="AlphaFoldDB" id="D2VM19"/>
<dbReference type="RefSeq" id="XP_002674989.1">
    <property type="nucleotide sequence ID" value="XM_002674943.1"/>
</dbReference>
<feature type="compositionally biased region" description="Polar residues" evidence="1">
    <location>
        <begin position="307"/>
        <end position="316"/>
    </location>
</feature>
<evidence type="ECO:0000259" key="2">
    <source>
        <dbReference type="PROSITE" id="PS50003"/>
    </source>
</evidence>
<feature type="compositionally biased region" description="Basic and acidic residues" evidence="1">
    <location>
        <begin position="404"/>
        <end position="414"/>
    </location>
</feature>
<accession>D2VM19</accession>
<evidence type="ECO:0000256" key="1">
    <source>
        <dbReference type="SAM" id="MobiDB-lite"/>
    </source>
</evidence>
<dbReference type="InParanoid" id="D2VM19"/>
<feature type="compositionally biased region" description="Low complexity" evidence="1">
    <location>
        <begin position="153"/>
        <end position="166"/>
    </location>
</feature>
<dbReference type="CDD" id="cd00821">
    <property type="entry name" value="PH"/>
    <property type="match status" value="1"/>
</dbReference>
<dbReference type="SUPFAM" id="SSF50729">
    <property type="entry name" value="PH domain-like"/>
    <property type="match status" value="1"/>
</dbReference>
<dbReference type="PROSITE" id="PS50003">
    <property type="entry name" value="PH_DOMAIN"/>
    <property type="match status" value="1"/>
</dbReference>
<feature type="compositionally biased region" description="Polar residues" evidence="1">
    <location>
        <begin position="363"/>
        <end position="375"/>
    </location>
</feature>
<organism evidence="4">
    <name type="scientific">Naegleria gruberi</name>
    <name type="common">Amoeba</name>
    <dbReference type="NCBI Taxonomy" id="5762"/>
    <lineage>
        <taxon>Eukaryota</taxon>
        <taxon>Discoba</taxon>
        <taxon>Heterolobosea</taxon>
        <taxon>Tetramitia</taxon>
        <taxon>Eutetramitia</taxon>
        <taxon>Vahlkampfiidae</taxon>
        <taxon>Naegleria</taxon>
    </lineage>
</organism>
<protein>
    <submittedName>
        <fullName evidence="3">Predicted protein</fullName>
    </submittedName>
</protein>
<proteinExistence type="predicted"/>
<dbReference type="SMART" id="SM00233">
    <property type="entry name" value="PH"/>
    <property type="match status" value="1"/>
</dbReference>
<evidence type="ECO:0000313" key="3">
    <source>
        <dbReference type="EMBL" id="EFC42245.1"/>
    </source>
</evidence>
<feature type="compositionally biased region" description="Polar residues" evidence="1">
    <location>
        <begin position="262"/>
        <end position="281"/>
    </location>
</feature>
<name>D2VM19_NAEGR</name>
<dbReference type="OMA" id="CMINDNT"/>
<sequence>MMQSIDAATTPIHYKLVKQGEVKKSGMLSWKKTLISLNSHPNSLSILSSDGKERKSTLILDSAHTITNLEFTKKHPFCFYVKSHIEGKKKEEEWTFECSSKEEAEEWIESIKKLIGKGSANTSNSNMVITVKQPNDNVVETVKPQTSATIQSSSSTISAVASSSVVSEEKSSPKKEEKIEDVKKVKNEELEEIQPAEIEPLEAEMEPEELEEEEPIKLESAVVRNVKDEQVSKVTPLLTSTARLESDSDEEEDIIVTKKASNKNVKQASPVKTSKPTSTAPVKSKTSVLKDDSDSDDDGKIVSKKVTSNPRPTATASGGPPNKKKTTVLKDDDSDEEEEIKSDKKAPTKTLKLDEDEDEPVISSATNKKPSTSGPRSKKTVLKDESDEEEEEEIQTKKPSFTKSDSKPNLKTKVEYSLVDPSFDYSPLPPSGGEEDEPIEDEDDEIPKIDDISQLIEELEYNSQSHKRALNAAKYLYERYKKDAASLVEDIVSNEGLQACVCMLNDNTRSYSICLIGLLICNNILVTKSGNNEPAKAMMRLTGLVNSLHKIINEHYLKFKLFNANNLPNNSNAPINNFENVTVISLSLQLLGLLCERPNEQLNELISQKQLDFIIKYCEEVMTTLYTQKEYLYLFDLSRSLFNLLNNICLHNLESLKNMSKRLLAFDVIVKYLVYFYGNGHLSFTSIAPSQAFLLLGNNFDDFKLNMMNCELNVILIPFTKFVALTAKESTAKAEMTKIMVTQGGVTSLLTNSSGNNQYVTKIFSELSDSPLVLKSFKNLLQLNLKNKETVTNILTILNVIYRNRNDKDKLIEILASDFNSIFFSILSKYPEEGWILSYCVEFLNDIEKNYPDSLNKGWNDISMDEQADRNVYTNVRVLILSFGFGDPELQEMVLSLFTKHLNHNKETAGTQFASTFGFHVALLDIVTKNSSKNTTLTMALNLLLEIMPFTQFKETEEQALVQNLITYDLREKIISTLVQKLKDTSIDKSVCTIISNILHSICVHYDVIKLSIDDMKIIVKAVQSYILTDNELAVSILLLFSKIAQNYMSQVDKSGALELCRKILQTDSKQVKEIKDQVKNLSK</sequence>
<feature type="region of interest" description="Disordered" evidence="1">
    <location>
        <begin position="153"/>
        <end position="218"/>
    </location>
</feature>
<dbReference type="GeneID" id="8855521"/>
<reference evidence="3 4" key="1">
    <citation type="journal article" date="2010" name="Cell">
        <title>The genome of Naegleria gruberi illuminates early eukaryotic versatility.</title>
        <authorList>
            <person name="Fritz-Laylin L.K."/>
            <person name="Prochnik S.E."/>
            <person name="Ginger M.L."/>
            <person name="Dacks J.B."/>
            <person name="Carpenter M.L."/>
            <person name="Field M.C."/>
            <person name="Kuo A."/>
            <person name="Paredez A."/>
            <person name="Chapman J."/>
            <person name="Pham J."/>
            <person name="Shu S."/>
            <person name="Neupane R."/>
            <person name="Cipriano M."/>
            <person name="Mancuso J."/>
            <person name="Tu H."/>
            <person name="Salamov A."/>
            <person name="Lindquist E."/>
            <person name="Shapiro H."/>
            <person name="Lucas S."/>
            <person name="Grigoriev I.V."/>
            <person name="Cande W.Z."/>
            <person name="Fulton C."/>
            <person name="Rokhsar D.S."/>
            <person name="Dawson S.C."/>
        </authorList>
    </citation>
    <scope>NUCLEOTIDE SEQUENCE [LARGE SCALE GENOMIC DNA]</scope>
    <source>
        <strain evidence="3 4">NEG-M</strain>
    </source>
</reference>
<gene>
    <name evidence="3" type="ORF">NAEGRDRAFT_58644</name>
</gene>